<dbReference type="PANTHER" id="PTHR24148">
    <property type="entry name" value="ANKYRIN REPEAT DOMAIN-CONTAINING PROTEIN 39 HOMOLOG-RELATED"/>
    <property type="match status" value="1"/>
</dbReference>
<evidence type="ECO:0000259" key="1">
    <source>
        <dbReference type="Pfam" id="PF06985"/>
    </source>
</evidence>
<dbReference type="Pfam" id="PF26639">
    <property type="entry name" value="Het-6_barrel"/>
    <property type="match status" value="1"/>
</dbReference>
<comment type="caution">
    <text evidence="2">The sequence shown here is derived from an EMBL/GenBank/DDBJ whole genome shotgun (WGS) entry which is preliminary data.</text>
</comment>
<proteinExistence type="predicted"/>
<protein>
    <recommendedName>
        <fullName evidence="1">Heterokaryon incompatibility domain-containing protein</fullName>
    </recommendedName>
</protein>
<dbReference type="InterPro" id="IPR010730">
    <property type="entry name" value="HET"/>
</dbReference>
<dbReference type="EMBL" id="CAOQHR010000013">
    <property type="protein sequence ID" value="CAI6342528.1"/>
    <property type="molecule type" value="Genomic_DNA"/>
</dbReference>
<gene>
    <name evidence="2" type="ORF">PDIGIT_LOCUS15737</name>
</gene>
<dbReference type="PANTHER" id="PTHR24148:SF64">
    <property type="entry name" value="HETEROKARYON INCOMPATIBILITY DOMAIN-CONTAINING PROTEIN"/>
    <property type="match status" value="1"/>
</dbReference>
<sequence length="635" mass="72507">MPFVHIDLVNSKKEIRILTLISSHPLTGRLDVVPLDTDQLDCVALSYTWNDPINGCQTNALEVAYTDRIELDGQPLNIKHNLCCALEHLIERNFVRVWADAICINQTNSDERNNQVALMGSIYTKASKVIVWLGRRSANSDLAMDHLMSLARVSKEENQSAAILTFANANCFDAWQALLDLLHRNWWKRAWVIQEFVLAKTIEIACGDRILFEEQLLQAQEILAKYWFLLFPTDVVRRTGMTSRDLERMLILVRIRTFWRSGGVPDILAILRITRESVGTDYRDLLFAKYGLMDEHARALFAPDYTTSFQTVFKDFAHSYIRLRCDLSILSFAGISEFQRQERLPSWVPHWGPHKPAYPLLCSWENNEAEWPAYKAAGSTLPSVQVLLDGNVLRAVGFLVDSVDGMQFDPWCIPGSGGIPEGRQSTSTRAAFCSSAETFEALYRTLVADTCRREPPLKPCQALPEFGPLLAKALHDAEFNLMEWEESSDLPISTLQGASNIEKRWHGMRHLKVGGVSLRDILKNSYQSYLDSRKITERRCSELHYWHEFEHSLGQAMYHRRVFTTTRGHIGIGTRILKPKDQIIILKGCPIPLIVRPVPYSELHEVVGECYIHGIMYEECVQQLDEYDPVSFSFV</sequence>
<dbReference type="Pfam" id="PF06985">
    <property type="entry name" value="HET"/>
    <property type="match status" value="1"/>
</dbReference>
<name>A0A9W4XT19_9PLEO</name>
<keyword evidence="3" id="KW-1185">Reference proteome</keyword>
<accession>A0A9W4XT19</accession>
<dbReference type="AlphaFoldDB" id="A0A9W4XT19"/>
<dbReference type="Proteomes" id="UP001152607">
    <property type="component" value="Unassembled WGS sequence"/>
</dbReference>
<organism evidence="2 3">
    <name type="scientific">Periconia digitata</name>
    <dbReference type="NCBI Taxonomy" id="1303443"/>
    <lineage>
        <taxon>Eukaryota</taxon>
        <taxon>Fungi</taxon>
        <taxon>Dikarya</taxon>
        <taxon>Ascomycota</taxon>
        <taxon>Pezizomycotina</taxon>
        <taxon>Dothideomycetes</taxon>
        <taxon>Pleosporomycetidae</taxon>
        <taxon>Pleosporales</taxon>
        <taxon>Massarineae</taxon>
        <taxon>Periconiaceae</taxon>
        <taxon>Periconia</taxon>
    </lineage>
</organism>
<evidence type="ECO:0000313" key="3">
    <source>
        <dbReference type="Proteomes" id="UP001152607"/>
    </source>
</evidence>
<dbReference type="InterPro" id="IPR052895">
    <property type="entry name" value="HetReg/Transcr_Mod"/>
</dbReference>
<feature type="domain" description="Heterokaryon incompatibility" evidence="1">
    <location>
        <begin position="43"/>
        <end position="195"/>
    </location>
</feature>
<evidence type="ECO:0000313" key="2">
    <source>
        <dbReference type="EMBL" id="CAI6342528.1"/>
    </source>
</evidence>
<dbReference type="OrthoDB" id="4850726at2759"/>
<reference evidence="2" key="1">
    <citation type="submission" date="2023-01" db="EMBL/GenBank/DDBJ databases">
        <authorList>
            <person name="Van Ghelder C."/>
            <person name="Rancurel C."/>
        </authorList>
    </citation>
    <scope>NUCLEOTIDE SEQUENCE</scope>
    <source>
        <strain evidence="2">CNCM I-4278</strain>
    </source>
</reference>